<gene>
    <name evidence="2" type="ORF">F511_37775</name>
</gene>
<dbReference type="AlphaFoldDB" id="A0A2Z7BQP1"/>
<sequence length="122" mass="13864">MSGRNSSAFPWNALISGADMGLYEDALALYFQMVEEDVEPDEYTFPRVLKACGGVGMIQVGEEIHRHVIRFGFGNDTFVLNSLVDMYDKCGDIVKARYMFDRIDDKDLVSWNTMIIGYFPQS</sequence>
<dbReference type="Pfam" id="PF01535">
    <property type="entry name" value="PPR"/>
    <property type="match status" value="2"/>
</dbReference>
<organism evidence="2 3">
    <name type="scientific">Dorcoceras hygrometricum</name>
    <dbReference type="NCBI Taxonomy" id="472368"/>
    <lineage>
        <taxon>Eukaryota</taxon>
        <taxon>Viridiplantae</taxon>
        <taxon>Streptophyta</taxon>
        <taxon>Embryophyta</taxon>
        <taxon>Tracheophyta</taxon>
        <taxon>Spermatophyta</taxon>
        <taxon>Magnoliopsida</taxon>
        <taxon>eudicotyledons</taxon>
        <taxon>Gunneridae</taxon>
        <taxon>Pentapetalae</taxon>
        <taxon>asterids</taxon>
        <taxon>lamiids</taxon>
        <taxon>Lamiales</taxon>
        <taxon>Gesneriaceae</taxon>
        <taxon>Didymocarpoideae</taxon>
        <taxon>Trichosporeae</taxon>
        <taxon>Loxocarpinae</taxon>
        <taxon>Dorcoceras</taxon>
    </lineage>
</organism>
<dbReference type="InterPro" id="IPR002885">
    <property type="entry name" value="PPR_rpt"/>
</dbReference>
<dbReference type="OrthoDB" id="1882394at2759"/>
<reference evidence="2 3" key="1">
    <citation type="journal article" date="2015" name="Proc. Natl. Acad. Sci. U.S.A.">
        <title>The resurrection genome of Boea hygrometrica: A blueprint for survival of dehydration.</title>
        <authorList>
            <person name="Xiao L."/>
            <person name="Yang G."/>
            <person name="Zhang L."/>
            <person name="Yang X."/>
            <person name="Zhao S."/>
            <person name="Ji Z."/>
            <person name="Zhou Q."/>
            <person name="Hu M."/>
            <person name="Wang Y."/>
            <person name="Chen M."/>
            <person name="Xu Y."/>
            <person name="Jin H."/>
            <person name="Xiao X."/>
            <person name="Hu G."/>
            <person name="Bao F."/>
            <person name="Hu Y."/>
            <person name="Wan P."/>
            <person name="Li L."/>
            <person name="Deng X."/>
            <person name="Kuang T."/>
            <person name="Xiang C."/>
            <person name="Zhu J.K."/>
            <person name="Oliver M.J."/>
            <person name="He Y."/>
        </authorList>
    </citation>
    <scope>NUCLEOTIDE SEQUENCE [LARGE SCALE GENOMIC DNA]</scope>
    <source>
        <strain evidence="3">cv. XS01</strain>
    </source>
</reference>
<protein>
    <submittedName>
        <fullName evidence="2">Pentatricopeptide repeat-containing protein chloroplastic</fullName>
    </submittedName>
</protein>
<dbReference type="GO" id="GO:0009451">
    <property type="term" value="P:RNA modification"/>
    <property type="evidence" value="ECO:0007669"/>
    <property type="project" value="InterPro"/>
</dbReference>
<evidence type="ECO:0000256" key="1">
    <source>
        <dbReference type="ARBA" id="ARBA00022737"/>
    </source>
</evidence>
<dbReference type="InterPro" id="IPR011990">
    <property type="entry name" value="TPR-like_helical_dom_sf"/>
</dbReference>
<proteinExistence type="predicted"/>
<name>A0A2Z7BQP1_9LAMI</name>
<dbReference type="Proteomes" id="UP000250235">
    <property type="component" value="Unassembled WGS sequence"/>
</dbReference>
<dbReference type="InterPro" id="IPR046960">
    <property type="entry name" value="PPR_At4g14850-like_plant"/>
</dbReference>
<evidence type="ECO:0000313" key="3">
    <source>
        <dbReference type="Proteomes" id="UP000250235"/>
    </source>
</evidence>
<accession>A0A2Z7BQP1</accession>
<dbReference type="GO" id="GO:0003723">
    <property type="term" value="F:RNA binding"/>
    <property type="evidence" value="ECO:0007669"/>
    <property type="project" value="InterPro"/>
</dbReference>
<keyword evidence="3" id="KW-1185">Reference proteome</keyword>
<dbReference type="EMBL" id="KV003218">
    <property type="protein sequence ID" value="KZV36779.1"/>
    <property type="molecule type" value="Genomic_DNA"/>
</dbReference>
<keyword evidence="1" id="KW-0677">Repeat</keyword>
<dbReference type="PANTHER" id="PTHR47926">
    <property type="entry name" value="PENTATRICOPEPTIDE REPEAT-CONTAINING PROTEIN"/>
    <property type="match status" value="1"/>
</dbReference>
<dbReference type="NCBIfam" id="TIGR00756">
    <property type="entry name" value="PPR"/>
    <property type="match status" value="1"/>
</dbReference>
<dbReference type="Gene3D" id="1.25.40.10">
    <property type="entry name" value="Tetratricopeptide repeat domain"/>
    <property type="match status" value="1"/>
</dbReference>
<evidence type="ECO:0000313" key="2">
    <source>
        <dbReference type="EMBL" id="KZV36779.1"/>
    </source>
</evidence>